<organism evidence="3 4">
    <name type="scientific">Acorus calamus</name>
    <name type="common">Sweet flag</name>
    <dbReference type="NCBI Taxonomy" id="4465"/>
    <lineage>
        <taxon>Eukaryota</taxon>
        <taxon>Viridiplantae</taxon>
        <taxon>Streptophyta</taxon>
        <taxon>Embryophyta</taxon>
        <taxon>Tracheophyta</taxon>
        <taxon>Spermatophyta</taxon>
        <taxon>Magnoliopsida</taxon>
        <taxon>Liliopsida</taxon>
        <taxon>Acoraceae</taxon>
        <taxon>Acorus</taxon>
    </lineage>
</organism>
<dbReference type="InterPro" id="IPR041806">
    <property type="entry name" value="CID5/6/7_CUE"/>
</dbReference>
<dbReference type="AlphaFoldDB" id="A0AAV9CHR7"/>
<evidence type="ECO:0000313" key="3">
    <source>
        <dbReference type="EMBL" id="KAK1288465.1"/>
    </source>
</evidence>
<dbReference type="InterPro" id="IPR013899">
    <property type="entry name" value="DUF1771"/>
</dbReference>
<protein>
    <recommendedName>
        <fullName evidence="5">Smr domain-containing protein</fullName>
    </recommendedName>
</protein>
<dbReference type="SUPFAM" id="SSF160443">
    <property type="entry name" value="SMR domain-like"/>
    <property type="match status" value="1"/>
</dbReference>
<gene>
    <name evidence="3" type="ORF">QJS10_CPB19g01915</name>
</gene>
<comment type="caution">
    <text evidence="3">The sequence shown here is derived from an EMBL/GenBank/DDBJ whole genome shotgun (WGS) entry which is preliminary data.</text>
</comment>
<proteinExistence type="predicted"/>
<evidence type="ECO:0000259" key="2">
    <source>
        <dbReference type="PROSITE" id="PS51140"/>
    </source>
</evidence>
<dbReference type="EMBL" id="JAUJYO010000019">
    <property type="protein sequence ID" value="KAK1288465.1"/>
    <property type="molecule type" value="Genomic_DNA"/>
</dbReference>
<dbReference type="SMART" id="SM01162">
    <property type="entry name" value="DUF1771"/>
    <property type="match status" value="1"/>
</dbReference>
<dbReference type="CDD" id="cd14371">
    <property type="entry name" value="CUE_CID7_like"/>
    <property type="match status" value="1"/>
</dbReference>
<dbReference type="InterPro" id="IPR002625">
    <property type="entry name" value="Smr_dom"/>
</dbReference>
<evidence type="ECO:0008006" key="5">
    <source>
        <dbReference type="Google" id="ProtNLM"/>
    </source>
</evidence>
<evidence type="ECO:0000313" key="4">
    <source>
        <dbReference type="Proteomes" id="UP001180020"/>
    </source>
</evidence>
<accession>A0AAV9CHR7</accession>
<dbReference type="Pfam" id="PF08590">
    <property type="entry name" value="DUF1771"/>
    <property type="match status" value="1"/>
</dbReference>
<dbReference type="GO" id="GO:0043130">
    <property type="term" value="F:ubiquitin binding"/>
    <property type="evidence" value="ECO:0007669"/>
    <property type="project" value="InterPro"/>
</dbReference>
<evidence type="ECO:0000259" key="1">
    <source>
        <dbReference type="PROSITE" id="PS50828"/>
    </source>
</evidence>
<reference evidence="3" key="2">
    <citation type="submission" date="2023-06" db="EMBL/GenBank/DDBJ databases">
        <authorList>
            <person name="Ma L."/>
            <person name="Liu K.-W."/>
            <person name="Li Z."/>
            <person name="Hsiao Y.-Y."/>
            <person name="Qi Y."/>
            <person name="Fu T."/>
            <person name="Tang G."/>
            <person name="Zhang D."/>
            <person name="Sun W.-H."/>
            <person name="Liu D.-K."/>
            <person name="Li Y."/>
            <person name="Chen G.-Z."/>
            <person name="Liu X.-D."/>
            <person name="Liao X.-Y."/>
            <person name="Jiang Y.-T."/>
            <person name="Yu X."/>
            <person name="Hao Y."/>
            <person name="Huang J."/>
            <person name="Zhao X.-W."/>
            <person name="Ke S."/>
            <person name="Chen Y.-Y."/>
            <person name="Wu W.-L."/>
            <person name="Hsu J.-L."/>
            <person name="Lin Y.-F."/>
            <person name="Huang M.-D."/>
            <person name="Li C.-Y."/>
            <person name="Huang L."/>
            <person name="Wang Z.-W."/>
            <person name="Zhao X."/>
            <person name="Zhong W.-Y."/>
            <person name="Peng D.-H."/>
            <person name="Ahmad S."/>
            <person name="Lan S."/>
            <person name="Zhang J.-S."/>
            <person name="Tsai W.-C."/>
            <person name="Van De Peer Y."/>
            <person name="Liu Z.-J."/>
        </authorList>
    </citation>
    <scope>NUCLEOTIDE SEQUENCE</scope>
    <source>
        <strain evidence="3">CP</strain>
        <tissue evidence="3">Leaves</tissue>
    </source>
</reference>
<dbReference type="InterPro" id="IPR036063">
    <property type="entry name" value="Smr_dom_sf"/>
</dbReference>
<dbReference type="Proteomes" id="UP001180020">
    <property type="component" value="Unassembled WGS sequence"/>
</dbReference>
<dbReference type="SMART" id="SM00463">
    <property type="entry name" value="SMR"/>
    <property type="match status" value="1"/>
</dbReference>
<dbReference type="PANTHER" id="PTHR46651">
    <property type="entry name" value="POLYADENYLATE-BINDING PROTEIN-INTERACTING PROTEIN 7"/>
    <property type="match status" value="1"/>
</dbReference>
<reference evidence="3" key="1">
    <citation type="journal article" date="2023" name="Nat. Commun.">
        <title>Diploid and tetraploid genomes of Acorus and the evolution of monocots.</title>
        <authorList>
            <person name="Ma L."/>
            <person name="Liu K.W."/>
            <person name="Li Z."/>
            <person name="Hsiao Y.Y."/>
            <person name="Qi Y."/>
            <person name="Fu T."/>
            <person name="Tang G.D."/>
            <person name="Zhang D."/>
            <person name="Sun W.H."/>
            <person name="Liu D.K."/>
            <person name="Li Y."/>
            <person name="Chen G.Z."/>
            <person name="Liu X.D."/>
            <person name="Liao X.Y."/>
            <person name="Jiang Y.T."/>
            <person name="Yu X."/>
            <person name="Hao Y."/>
            <person name="Huang J."/>
            <person name="Zhao X.W."/>
            <person name="Ke S."/>
            <person name="Chen Y.Y."/>
            <person name="Wu W.L."/>
            <person name="Hsu J.L."/>
            <person name="Lin Y.F."/>
            <person name="Huang M.D."/>
            <person name="Li C.Y."/>
            <person name="Huang L."/>
            <person name="Wang Z.W."/>
            <person name="Zhao X."/>
            <person name="Zhong W.Y."/>
            <person name="Peng D.H."/>
            <person name="Ahmad S."/>
            <person name="Lan S."/>
            <person name="Zhang J.S."/>
            <person name="Tsai W.C."/>
            <person name="Van de Peer Y."/>
            <person name="Liu Z.J."/>
        </authorList>
    </citation>
    <scope>NUCLEOTIDE SEQUENCE</scope>
    <source>
        <strain evidence="3">CP</strain>
    </source>
</reference>
<dbReference type="InterPro" id="IPR003892">
    <property type="entry name" value="CUE"/>
</dbReference>
<feature type="domain" description="CUE" evidence="2">
    <location>
        <begin position="209"/>
        <end position="252"/>
    </location>
</feature>
<name>A0AAV9CHR7_ACOCL</name>
<feature type="domain" description="Smr" evidence="1">
    <location>
        <begin position="476"/>
        <end position="557"/>
    </location>
</feature>
<keyword evidence="4" id="KW-1185">Reference proteome</keyword>
<dbReference type="InterPro" id="IPR053242">
    <property type="entry name" value="PAM2-like_domain"/>
</dbReference>
<dbReference type="Gene3D" id="3.30.1370.110">
    <property type="match status" value="1"/>
</dbReference>
<sequence length="557" mass="61559">MSLSSKGLPNTQEVKVNNKVTMLNPNAAEFVPSQFRYSTLEHTKNGDVARIDFPGTSAKAILDRSESNASNNSDDEVHQYWRRQLPDDITPDFKFSSEDETARLGLSIAGLSILDGDGAFSFTPSGGELLNRTMGISPRNNSEITLIEKLGYSGSMHSHDHSSASSLNFLSNPWDRRVNGDQHRSNGRGYFNGNSISDLPLDPAVLEDIDAKHVEYLTSQFPGFSAESLADVYYANQCNLSSTIEMLTQLELQVDDGFNPNLDTNTSATSLTALDFPALPVPDAQNGLSMYAEDDLQQVANNRAIDKENLLYYKSGPSGMLRNPPDFASAVRKIASQDPHWKYERNGSTDGNIGSSRSQQLLASSYGAQGRSFHGDKSQSYNSTRAAPIWLDTGDSVANLYSESREEARDLARLRNTCFEQATQAFRIGNKALAKELSNKGKFYGMQMEAAHEKAKEAIFRQRNQVTLGGHQERMIDLHGLHVNEAVHVLKDELNVFRNNARSSGQFFQVSICVGTGHHTKGSRTPARLPVAVEQFLIKEGIQYTEPQPGLFRVVIY</sequence>
<dbReference type="PROSITE" id="PS50828">
    <property type="entry name" value="SMR"/>
    <property type="match status" value="1"/>
</dbReference>
<dbReference type="PROSITE" id="PS51140">
    <property type="entry name" value="CUE"/>
    <property type="match status" value="1"/>
</dbReference>
<dbReference type="PANTHER" id="PTHR46651:SF1">
    <property type="entry name" value="SMALL MUTS RELATED FAMILY PROTEIN"/>
    <property type="match status" value="1"/>
</dbReference>